<evidence type="ECO:0000256" key="1">
    <source>
        <dbReference type="ARBA" id="ARBA00022679"/>
    </source>
</evidence>
<keyword evidence="5" id="KW-1185">Reference proteome</keyword>
<evidence type="ECO:0000313" key="5">
    <source>
        <dbReference type="Proteomes" id="UP000318478"/>
    </source>
</evidence>
<name>A0A5C5YPR6_9BACT</name>
<dbReference type="GO" id="GO:0004792">
    <property type="term" value="F:thiosulfate-cyanide sulfurtransferase activity"/>
    <property type="evidence" value="ECO:0007669"/>
    <property type="project" value="TreeGrafter"/>
</dbReference>
<sequence>MAFTTLLSPADAAAGVGRADWVFVDCRFALADPEAGRNRYAQGHIPGAVYAHLDDDLSSPIAETSGRHPLPTPEELAAKLGNWGIGQGVQVVAYDDAGGAFAARLWWLLKWLGHELAAVLDGGYPAWQAASLPTSTEPARPAPAMFAAQPDNALWLDAAAVQKAVDSGGAALLDARGAARYRGDEEPVDPVAGHVPGAINTPFAENLTADGAMRPAEELHARFAPIAAGTGEGGVVHMCGSGVTACHNALAMAAVGLPMGRLYAGSWSEWIRDPDRPVAKGS</sequence>
<feature type="domain" description="Rhodanese" evidence="3">
    <location>
        <begin position="166"/>
        <end position="279"/>
    </location>
</feature>
<keyword evidence="1 4" id="KW-0808">Transferase</keyword>
<dbReference type="EMBL" id="SJPO01000005">
    <property type="protein sequence ID" value="TWT76819.1"/>
    <property type="molecule type" value="Genomic_DNA"/>
</dbReference>
<dbReference type="Proteomes" id="UP000318478">
    <property type="component" value="Unassembled WGS sequence"/>
</dbReference>
<accession>A0A5C5YPR6</accession>
<keyword evidence="4" id="KW-0670">Pyruvate</keyword>
<feature type="domain" description="Rhodanese" evidence="3">
    <location>
        <begin position="17"/>
        <end position="136"/>
    </location>
</feature>
<dbReference type="Pfam" id="PF00581">
    <property type="entry name" value="Rhodanese"/>
    <property type="match status" value="2"/>
</dbReference>
<dbReference type="PANTHER" id="PTHR11364:SF27">
    <property type="entry name" value="SULFURTRANSFERASE"/>
    <property type="match status" value="1"/>
</dbReference>
<protein>
    <submittedName>
        <fullName evidence="4">3-mercaptopyruvate sulfurtransferase</fullName>
        <ecNumber evidence="4">2.8.1.2</ecNumber>
    </submittedName>
</protein>
<dbReference type="OrthoDB" id="9770030at2"/>
<keyword evidence="2" id="KW-0677">Repeat</keyword>
<evidence type="ECO:0000256" key="2">
    <source>
        <dbReference type="ARBA" id="ARBA00022737"/>
    </source>
</evidence>
<dbReference type="GO" id="GO:0016784">
    <property type="term" value="F:3-mercaptopyruvate sulfurtransferase activity"/>
    <property type="evidence" value="ECO:0007669"/>
    <property type="project" value="UniProtKB-EC"/>
</dbReference>
<dbReference type="FunFam" id="3.40.250.10:FF:000035">
    <property type="entry name" value="Thiosulfate sulfurtransferase"/>
    <property type="match status" value="1"/>
</dbReference>
<gene>
    <name evidence="4" type="primary">sseA</name>
    <name evidence="4" type="ORF">Pla123a_22420</name>
</gene>
<dbReference type="PROSITE" id="PS50206">
    <property type="entry name" value="RHODANESE_3"/>
    <property type="match status" value="2"/>
</dbReference>
<organism evidence="4 5">
    <name type="scientific">Posidoniimonas polymericola</name>
    <dbReference type="NCBI Taxonomy" id="2528002"/>
    <lineage>
        <taxon>Bacteria</taxon>
        <taxon>Pseudomonadati</taxon>
        <taxon>Planctomycetota</taxon>
        <taxon>Planctomycetia</taxon>
        <taxon>Pirellulales</taxon>
        <taxon>Lacipirellulaceae</taxon>
        <taxon>Posidoniimonas</taxon>
    </lineage>
</organism>
<dbReference type="Gene3D" id="3.40.250.10">
    <property type="entry name" value="Rhodanese-like domain"/>
    <property type="match status" value="2"/>
</dbReference>
<dbReference type="CDD" id="cd01448">
    <property type="entry name" value="TST_Repeat_1"/>
    <property type="match status" value="1"/>
</dbReference>
<dbReference type="SUPFAM" id="SSF52821">
    <property type="entry name" value="Rhodanese/Cell cycle control phosphatase"/>
    <property type="match status" value="2"/>
</dbReference>
<comment type="caution">
    <text evidence="4">The sequence shown here is derived from an EMBL/GenBank/DDBJ whole genome shotgun (WGS) entry which is preliminary data.</text>
</comment>
<dbReference type="AlphaFoldDB" id="A0A5C5YPR6"/>
<dbReference type="InterPro" id="IPR045078">
    <property type="entry name" value="TST/MPST-like"/>
</dbReference>
<dbReference type="RefSeq" id="WP_146586872.1">
    <property type="nucleotide sequence ID" value="NZ_SJPO01000005.1"/>
</dbReference>
<evidence type="ECO:0000313" key="4">
    <source>
        <dbReference type="EMBL" id="TWT76819.1"/>
    </source>
</evidence>
<dbReference type="InterPro" id="IPR001763">
    <property type="entry name" value="Rhodanese-like_dom"/>
</dbReference>
<dbReference type="PANTHER" id="PTHR11364">
    <property type="entry name" value="THIOSULFATE SULFERTANSFERASE"/>
    <property type="match status" value="1"/>
</dbReference>
<proteinExistence type="predicted"/>
<dbReference type="EC" id="2.8.1.2" evidence="4"/>
<evidence type="ECO:0000259" key="3">
    <source>
        <dbReference type="PROSITE" id="PS50206"/>
    </source>
</evidence>
<dbReference type="InterPro" id="IPR036873">
    <property type="entry name" value="Rhodanese-like_dom_sf"/>
</dbReference>
<dbReference type="CDD" id="cd01449">
    <property type="entry name" value="TST_Repeat_2"/>
    <property type="match status" value="1"/>
</dbReference>
<dbReference type="SMART" id="SM00450">
    <property type="entry name" value="RHOD"/>
    <property type="match status" value="2"/>
</dbReference>
<reference evidence="4 5" key="1">
    <citation type="submission" date="2019-02" db="EMBL/GenBank/DDBJ databases">
        <title>Deep-cultivation of Planctomycetes and their phenomic and genomic characterization uncovers novel biology.</title>
        <authorList>
            <person name="Wiegand S."/>
            <person name="Jogler M."/>
            <person name="Boedeker C."/>
            <person name="Pinto D."/>
            <person name="Vollmers J."/>
            <person name="Rivas-Marin E."/>
            <person name="Kohn T."/>
            <person name="Peeters S.H."/>
            <person name="Heuer A."/>
            <person name="Rast P."/>
            <person name="Oberbeckmann S."/>
            <person name="Bunk B."/>
            <person name="Jeske O."/>
            <person name="Meyerdierks A."/>
            <person name="Storesund J.E."/>
            <person name="Kallscheuer N."/>
            <person name="Luecker S."/>
            <person name="Lage O.M."/>
            <person name="Pohl T."/>
            <person name="Merkel B.J."/>
            <person name="Hornburger P."/>
            <person name="Mueller R.-W."/>
            <person name="Bruemmer F."/>
            <person name="Labrenz M."/>
            <person name="Spormann A.M."/>
            <person name="Op Den Camp H."/>
            <person name="Overmann J."/>
            <person name="Amann R."/>
            <person name="Jetten M.S.M."/>
            <person name="Mascher T."/>
            <person name="Medema M.H."/>
            <person name="Devos D.P."/>
            <person name="Kaster A.-K."/>
            <person name="Ovreas L."/>
            <person name="Rohde M."/>
            <person name="Galperin M.Y."/>
            <person name="Jogler C."/>
        </authorList>
    </citation>
    <scope>NUCLEOTIDE SEQUENCE [LARGE SCALE GENOMIC DNA]</scope>
    <source>
        <strain evidence="4 5">Pla123a</strain>
    </source>
</reference>